<keyword evidence="4" id="KW-0572">Peptidoglycan-anchor</keyword>
<dbReference type="NCBIfam" id="TIGR01167">
    <property type="entry name" value="LPXTG_anchor"/>
    <property type="match status" value="1"/>
</dbReference>
<comment type="caution">
    <text evidence="8">The sequence shown here is derived from an EMBL/GenBank/DDBJ whole genome shotgun (WGS) entry which is preliminary data.</text>
</comment>
<evidence type="ECO:0000256" key="2">
    <source>
        <dbReference type="ARBA" id="ARBA00022525"/>
    </source>
</evidence>
<organism evidence="8 9">
    <name type="scientific">Streptacidiphilus jeojiensis</name>
    <dbReference type="NCBI Taxonomy" id="3229225"/>
    <lineage>
        <taxon>Bacteria</taxon>
        <taxon>Bacillati</taxon>
        <taxon>Actinomycetota</taxon>
        <taxon>Actinomycetes</taxon>
        <taxon>Kitasatosporales</taxon>
        <taxon>Streptomycetaceae</taxon>
        <taxon>Streptacidiphilus</taxon>
    </lineage>
</organism>
<evidence type="ECO:0000313" key="8">
    <source>
        <dbReference type="EMBL" id="MFC1439752.1"/>
    </source>
</evidence>
<proteinExistence type="predicted"/>
<keyword evidence="2" id="KW-0964">Secreted</keyword>
<keyword evidence="9" id="KW-1185">Reference proteome</keyword>
<dbReference type="NCBIfam" id="NF041528">
    <property type="entry name" value="strep_LAETG"/>
    <property type="match status" value="1"/>
</dbReference>
<gene>
    <name evidence="8" type="ORF">ABUW04_15955</name>
</gene>
<feature type="chain" id="PRO_5046005340" evidence="6">
    <location>
        <begin position="30"/>
        <end position="283"/>
    </location>
</feature>
<evidence type="ECO:0000313" key="9">
    <source>
        <dbReference type="Proteomes" id="UP001592581"/>
    </source>
</evidence>
<dbReference type="Proteomes" id="UP001592581">
    <property type="component" value="Unassembled WGS sequence"/>
</dbReference>
<dbReference type="RefSeq" id="WP_380565336.1">
    <property type="nucleotide sequence ID" value="NZ_JBEUKS010000005.1"/>
</dbReference>
<dbReference type="PROSITE" id="PS50847">
    <property type="entry name" value="GRAM_POS_ANCHORING"/>
    <property type="match status" value="1"/>
</dbReference>
<evidence type="ECO:0000259" key="7">
    <source>
        <dbReference type="PROSITE" id="PS50847"/>
    </source>
</evidence>
<evidence type="ECO:0000256" key="6">
    <source>
        <dbReference type="SAM" id="SignalP"/>
    </source>
</evidence>
<dbReference type="PROSITE" id="PS51257">
    <property type="entry name" value="PROKAR_LIPOPROTEIN"/>
    <property type="match status" value="1"/>
</dbReference>
<dbReference type="InterPro" id="IPR019931">
    <property type="entry name" value="LPXTG_anchor"/>
</dbReference>
<feature type="signal peptide" evidence="6">
    <location>
        <begin position="1"/>
        <end position="29"/>
    </location>
</feature>
<protein>
    <submittedName>
        <fullName evidence="8">LAETG motif-containing sortase-dependent surface protein</fullName>
    </submittedName>
</protein>
<evidence type="ECO:0000256" key="3">
    <source>
        <dbReference type="ARBA" id="ARBA00022729"/>
    </source>
</evidence>
<sequence length="283" mass="27848">MRSSQIALTAALTVGAACVLGSTASVAQAAEPAAAPQLTAAGTCSFSASLTGLAGVKLLAGGPAVTATVTFTNRSATAVPKVDEVLEFYYESAHSYTYPDTTNLAVEVRTPSGWTPLSYTDRRLLIRSNVTLAAGQQDTVQLRVRATQFNATWSEIASALVGTGLPVPSASGEPTAPPSTGTVCGGADQADYAVSDQTFFIPGSASTKPSASASASPSKSASASPSPSSASSSPAPSASPTGPALANTGGGSNTGTIAGAAGALVVAGATAVVATRRRKAAHN</sequence>
<dbReference type="EMBL" id="JBEUKS010000005">
    <property type="protein sequence ID" value="MFC1439752.1"/>
    <property type="molecule type" value="Genomic_DNA"/>
</dbReference>
<evidence type="ECO:0000256" key="4">
    <source>
        <dbReference type="ARBA" id="ARBA00023088"/>
    </source>
</evidence>
<feature type="compositionally biased region" description="Low complexity" evidence="5">
    <location>
        <begin position="204"/>
        <end position="247"/>
    </location>
</feature>
<keyword evidence="3 6" id="KW-0732">Signal</keyword>
<evidence type="ECO:0000256" key="5">
    <source>
        <dbReference type="SAM" id="MobiDB-lite"/>
    </source>
</evidence>
<feature type="domain" description="Gram-positive cocci surface proteins LPxTG" evidence="7">
    <location>
        <begin position="245"/>
        <end position="283"/>
    </location>
</feature>
<accession>A0ABV6XNA1</accession>
<evidence type="ECO:0000256" key="1">
    <source>
        <dbReference type="ARBA" id="ARBA00022512"/>
    </source>
</evidence>
<name>A0ABV6XNA1_9ACTN</name>
<keyword evidence="1" id="KW-0134">Cell wall</keyword>
<feature type="region of interest" description="Disordered" evidence="5">
    <location>
        <begin position="204"/>
        <end position="257"/>
    </location>
</feature>
<reference evidence="8 9" key="1">
    <citation type="submission" date="2024-06" db="EMBL/GenBank/DDBJ databases">
        <authorList>
            <person name="Lee S.D."/>
        </authorList>
    </citation>
    <scope>NUCLEOTIDE SEQUENCE [LARGE SCALE GENOMIC DNA]</scope>
    <source>
        <strain evidence="8 9">N1-10</strain>
    </source>
</reference>